<evidence type="ECO:0000256" key="1">
    <source>
        <dbReference type="SAM" id="MobiDB-lite"/>
    </source>
</evidence>
<organism evidence="3 4">
    <name type="scientific">Persicitalea jodogahamensis</name>
    <dbReference type="NCBI Taxonomy" id="402147"/>
    <lineage>
        <taxon>Bacteria</taxon>
        <taxon>Pseudomonadati</taxon>
        <taxon>Bacteroidota</taxon>
        <taxon>Cytophagia</taxon>
        <taxon>Cytophagales</taxon>
        <taxon>Spirosomataceae</taxon>
        <taxon>Persicitalea</taxon>
    </lineage>
</organism>
<comment type="caution">
    <text evidence="3">The sequence shown here is derived from an EMBL/GenBank/DDBJ whole genome shotgun (WGS) entry which is preliminary data.</text>
</comment>
<protein>
    <recommendedName>
        <fullName evidence="2">DUF3991 domain-containing protein</fullName>
    </recommendedName>
</protein>
<reference evidence="3 4" key="1">
    <citation type="journal article" date="2014" name="Int. J. Syst. Evol. Microbiol.">
        <title>Complete genome sequence of Corynebacterium casei LMG S-19264T (=DSM 44701T), isolated from a smear-ripened cheese.</title>
        <authorList>
            <consortium name="US DOE Joint Genome Institute (JGI-PGF)"/>
            <person name="Walter F."/>
            <person name="Albersmeier A."/>
            <person name="Kalinowski J."/>
            <person name="Ruckert C."/>
        </authorList>
    </citation>
    <scope>NUCLEOTIDE SEQUENCE [LARGE SCALE GENOMIC DNA]</scope>
    <source>
        <strain evidence="3 4">KCTC 12866</strain>
    </source>
</reference>
<feature type="compositionally biased region" description="Basic and acidic residues" evidence="1">
    <location>
        <begin position="752"/>
        <end position="765"/>
    </location>
</feature>
<sequence>MNEPINFVDNDKVELFNQLNANNVRYMAFGSFSINAYEQARTDSTIKLWIDPAQDNIVRLNTALRELGRKPVDSEVNLENKKPLKSESEISTRDSLGVDFYPAVNGFQVTDFVKVYDRKAVIKAHEFASSTTDRALQIDHMSLPDLYHNVGNTNGKAKEYNLDVLFKAASAFAVPGQKIAEPSIYLLMDTKNKPEPVVKFSKPKKFAPNYQRKDFAQIRQELDMELVLEHYGYQMSSKSKPKDKWRIYKSGIEGDSQRLAVMNNSNSGFKGFVDLNNTAFKGDVFSFIMFREGDYKNAFKVVDQILGSPDYREKAAQLRPIAAASPKQYLNDEKLRQSDLIEEYNLTLLPENQPNYLTEKRFISLEALFAPEFKNQVLASKKEEYTNIVFPLTSEKGNILSMDIRNENFKSFPPGQKGDAIWKSNEHAQLTVEKEVLVGDSKIRLDKETKGTVSKSNGKLTFHTVHPTEGNLSVEIEKSDFKIITNRIMISESPIDSISYHILSPPVKGEYRQYISSAGNPSHQQMEQVGKIIKSNPQAQFVIGMDGDNAGNRFAINLLATEHPQRDNRFAILPHVVYNNLTPATGAGGDSLTAKEVGHNVMTIEIKYPLSKEVGFREVLSENAGVIDRILDKMNMFERVGKKATEMRRENLVEAETNVMRTVTEVKFPNKQCMLESALYQLGVEIERRDGKKLTAVVKPTAAQNDFNDVLKSRNGKSLASSSNLYLGDLSLLSFLKPTMTKPLIPVVEKNQQNHKDSKEGDPPKRKGPKM</sequence>
<feature type="domain" description="DUF3991" evidence="2">
    <location>
        <begin position="355"/>
        <end position="422"/>
    </location>
</feature>
<evidence type="ECO:0000313" key="4">
    <source>
        <dbReference type="Proteomes" id="UP000598271"/>
    </source>
</evidence>
<evidence type="ECO:0000259" key="2">
    <source>
        <dbReference type="Pfam" id="PF13154"/>
    </source>
</evidence>
<proteinExistence type="predicted"/>
<dbReference type="InterPro" id="IPR025054">
    <property type="entry name" value="DUF3991"/>
</dbReference>
<feature type="region of interest" description="Disordered" evidence="1">
    <location>
        <begin position="747"/>
        <end position="771"/>
    </location>
</feature>
<gene>
    <name evidence="3" type="ORF">GCM10007390_47080</name>
</gene>
<dbReference type="Pfam" id="PF13154">
    <property type="entry name" value="DUF3991"/>
    <property type="match status" value="1"/>
</dbReference>
<dbReference type="Proteomes" id="UP000598271">
    <property type="component" value="Unassembled WGS sequence"/>
</dbReference>
<name>A0A8J3GBC1_9BACT</name>
<accession>A0A8J3GBC1</accession>
<keyword evidence="4" id="KW-1185">Reference proteome</keyword>
<dbReference type="AlphaFoldDB" id="A0A8J3GBC1"/>
<dbReference type="RefSeq" id="WP_189568175.1">
    <property type="nucleotide sequence ID" value="NZ_BMXF01000007.1"/>
</dbReference>
<dbReference type="EMBL" id="BMXF01000007">
    <property type="protein sequence ID" value="GHB86196.1"/>
    <property type="molecule type" value="Genomic_DNA"/>
</dbReference>
<evidence type="ECO:0000313" key="3">
    <source>
        <dbReference type="EMBL" id="GHB86196.1"/>
    </source>
</evidence>
<dbReference type="Pfam" id="PF13155">
    <property type="entry name" value="Toprim_2"/>
    <property type="match status" value="1"/>
</dbReference>